<proteinExistence type="predicted"/>
<sequence>MHTHSLSLSPCLILSEFLVQSSTIVLQHPRVGVDSWMACTSSKDVQKRDLGYFPYYLIHLPLLSSCCITCCNMLHVSIYPRLWC</sequence>
<protein>
    <submittedName>
        <fullName evidence="2">Uncharacterized protein</fullName>
    </submittedName>
</protein>
<accession>A0A6G1JYB4</accession>
<evidence type="ECO:0000313" key="2">
    <source>
        <dbReference type="EMBL" id="KAF2705538.1"/>
    </source>
</evidence>
<dbReference type="EMBL" id="MU005778">
    <property type="protein sequence ID" value="KAF2705538.1"/>
    <property type="molecule type" value="Genomic_DNA"/>
</dbReference>
<feature type="chain" id="PRO_5026113610" evidence="1">
    <location>
        <begin position="22"/>
        <end position="84"/>
    </location>
</feature>
<evidence type="ECO:0000256" key="1">
    <source>
        <dbReference type="SAM" id="SignalP"/>
    </source>
</evidence>
<feature type="signal peptide" evidence="1">
    <location>
        <begin position="1"/>
        <end position="21"/>
    </location>
</feature>
<organism evidence="2 3">
    <name type="scientific">Pleomassaria siparia CBS 279.74</name>
    <dbReference type="NCBI Taxonomy" id="1314801"/>
    <lineage>
        <taxon>Eukaryota</taxon>
        <taxon>Fungi</taxon>
        <taxon>Dikarya</taxon>
        <taxon>Ascomycota</taxon>
        <taxon>Pezizomycotina</taxon>
        <taxon>Dothideomycetes</taxon>
        <taxon>Pleosporomycetidae</taxon>
        <taxon>Pleosporales</taxon>
        <taxon>Pleomassariaceae</taxon>
        <taxon>Pleomassaria</taxon>
    </lineage>
</organism>
<dbReference type="Proteomes" id="UP000799428">
    <property type="component" value="Unassembled WGS sequence"/>
</dbReference>
<gene>
    <name evidence="2" type="ORF">K504DRAFT_92257</name>
</gene>
<dbReference type="AlphaFoldDB" id="A0A6G1JYB4"/>
<keyword evidence="3" id="KW-1185">Reference proteome</keyword>
<keyword evidence="1" id="KW-0732">Signal</keyword>
<reference evidence="2" key="1">
    <citation type="journal article" date="2020" name="Stud. Mycol.">
        <title>101 Dothideomycetes genomes: a test case for predicting lifestyles and emergence of pathogens.</title>
        <authorList>
            <person name="Haridas S."/>
            <person name="Albert R."/>
            <person name="Binder M."/>
            <person name="Bloem J."/>
            <person name="Labutti K."/>
            <person name="Salamov A."/>
            <person name="Andreopoulos B."/>
            <person name="Baker S."/>
            <person name="Barry K."/>
            <person name="Bills G."/>
            <person name="Bluhm B."/>
            <person name="Cannon C."/>
            <person name="Castanera R."/>
            <person name="Culley D."/>
            <person name="Daum C."/>
            <person name="Ezra D."/>
            <person name="Gonzalez J."/>
            <person name="Henrissat B."/>
            <person name="Kuo A."/>
            <person name="Liang C."/>
            <person name="Lipzen A."/>
            <person name="Lutzoni F."/>
            <person name="Magnuson J."/>
            <person name="Mondo S."/>
            <person name="Nolan M."/>
            <person name="Ohm R."/>
            <person name="Pangilinan J."/>
            <person name="Park H.-J."/>
            <person name="Ramirez L."/>
            <person name="Alfaro M."/>
            <person name="Sun H."/>
            <person name="Tritt A."/>
            <person name="Yoshinaga Y."/>
            <person name="Zwiers L.-H."/>
            <person name="Turgeon B."/>
            <person name="Goodwin S."/>
            <person name="Spatafora J."/>
            <person name="Crous P."/>
            <person name="Grigoriev I."/>
        </authorList>
    </citation>
    <scope>NUCLEOTIDE SEQUENCE</scope>
    <source>
        <strain evidence="2">CBS 279.74</strain>
    </source>
</reference>
<name>A0A6G1JYB4_9PLEO</name>
<evidence type="ECO:0000313" key="3">
    <source>
        <dbReference type="Proteomes" id="UP000799428"/>
    </source>
</evidence>